<comment type="caution">
    <text evidence="2">The sequence shown here is derived from an EMBL/GenBank/DDBJ whole genome shotgun (WGS) entry which is preliminary data.</text>
</comment>
<dbReference type="InterPro" id="IPR049874">
    <property type="entry name" value="ROK_cs"/>
</dbReference>
<dbReference type="InterPro" id="IPR043129">
    <property type="entry name" value="ATPase_NBD"/>
</dbReference>
<protein>
    <submittedName>
        <fullName evidence="2">ROK family protein</fullName>
    </submittedName>
</protein>
<dbReference type="Pfam" id="PF00480">
    <property type="entry name" value="ROK"/>
    <property type="match status" value="1"/>
</dbReference>
<dbReference type="Proteomes" id="UP001595616">
    <property type="component" value="Unassembled WGS sequence"/>
</dbReference>
<evidence type="ECO:0000313" key="3">
    <source>
        <dbReference type="Proteomes" id="UP001595616"/>
    </source>
</evidence>
<accession>A0ABV7YTG8</accession>
<gene>
    <name evidence="2" type="ORF">ACFOOI_05695</name>
</gene>
<dbReference type="SUPFAM" id="SSF46785">
    <property type="entry name" value="Winged helix' DNA-binding domain"/>
    <property type="match status" value="1"/>
</dbReference>
<dbReference type="InterPro" id="IPR036390">
    <property type="entry name" value="WH_DNA-bd_sf"/>
</dbReference>
<comment type="similarity">
    <text evidence="1">Belongs to the ROK (NagC/XylR) family.</text>
</comment>
<dbReference type="Gene3D" id="3.30.420.40">
    <property type="match status" value="2"/>
</dbReference>
<evidence type="ECO:0000256" key="1">
    <source>
        <dbReference type="ARBA" id="ARBA00006479"/>
    </source>
</evidence>
<dbReference type="Gene3D" id="1.10.10.10">
    <property type="entry name" value="Winged helix-like DNA-binding domain superfamily/Winged helix DNA-binding domain"/>
    <property type="match status" value="1"/>
</dbReference>
<dbReference type="EMBL" id="JBHRYQ010000001">
    <property type="protein sequence ID" value="MFC3810137.1"/>
    <property type="molecule type" value="Genomic_DNA"/>
</dbReference>
<sequence length="399" mass="43802">MNQQIDDISATSVVEIKKNKYIVDILKEIYDSGAITIAQLAKKLHTSVPSITVYINELISNKWLFEVGSSKTKSGRRPSLFDLNPDKIKFLIIDINVYQTNFYVLNLRNEISAHAILEVNIGDEDIIEIFKKKAGEFIANKEVGAVGVISPGLLGRDSGINFTYPNHNKGQDSIAMIMESHLKIPTFIAHDTQASMIGEHHFGLARGKNNVLLINLDWGIGLGILSNGQIIKGQNGFAGELGHIQVDPEGELCHCGKKGCLETVASAQTLINRAQKGIKEGKTSTLSLIQGQLSLEDVIEAALKGDEYSIDLIFDIGRELGKGLSIAIHMFNPEVIIIDGILTKAGELILSTLQQAINKFCLTDFKKDLQILVSPMGEKAKIFGTKSLVFDKLITELKY</sequence>
<dbReference type="InterPro" id="IPR036388">
    <property type="entry name" value="WH-like_DNA-bd_sf"/>
</dbReference>
<proteinExistence type="inferred from homology"/>
<keyword evidence="3" id="KW-1185">Reference proteome</keyword>
<organism evidence="2 3">
    <name type="scientific">Lacihabitans lacunae</name>
    <dbReference type="NCBI Taxonomy" id="1028214"/>
    <lineage>
        <taxon>Bacteria</taxon>
        <taxon>Pseudomonadati</taxon>
        <taxon>Bacteroidota</taxon>
        <taxon>Cytophagia</taxon>
        <taxon>Cytophagales</taxon>
        <taxon>Leadbetterellaceae</taxon>
        <taxon>Lacihabitans</taxon>
    </lineage>
</organism>
<dbReference type="Pfam" id="PF13412">
    <property type="entry name" value="HTH_24"/>
    <property type="match status" value="1"/>
</dbReference>
<name>A0ABV7YTG8_9BACT</name>
<dbReference type="PROSITE" id="PS01125">
    <property type="entry name" value="ROK"/>
    <property type="match status" value="1"/>
</dbReference>
<dbReference type="InterPro" id="IPR000600">
    <property type="entry name" value="ROK"/>
</dbReference>
<dbReference type="PANTHER" id="PTHR18964:SF149">
    <property type="entry name" value="BIFUNCTIONAL UDP-N-ACETYLGLUCOSAMINE 2-EPIMERASE_N-ACETYLMANNOSAMINE KINASE"/>
    <property type="match status" value="1"/>
</dbReference>
<reference evidence="3" key="1">
    <citation type="journal article" date="2019" name="Int. J. Syst. Evol. Microbiol.">
        <title>The Global Catalogue of Microorganisms (GCM) 10K type strain sequencing project: providing services to taxonomists for standard genome sequencing and annotation.</title>
        <authorList>
            <consortium name="The Broad Institute Genomics Platform"/>
            <consortium name="The Broad Institute Genome Sequencing Center for Infectious Disease"/>
            <person name="Wu L."/>
            <person name="Ma J."/>
        </authorList>
    </citation>
    <scope>NUCLEOTIDE SEQUENCE [LARGE SCALE GENOMIC DNA]</scope>
    <source>
        <strain evidence="3">CECT 7956</strain>
    </source>
</reference>
<evidence type="ECO:0000313" key="2">
    <source>
        <dbReference type="EMBL" id="MFC3810137.1"/>
    </source>
</evidence>
<dbReference type="RefSeq" id="WP_379835996.1">
    <property type="nucleotide sequence ID" value="NZ_JBHRYQ010000001.1"/>
</dbReference>
<dbReference type="PANTHER" id="PTHR18964">
    <property type="entry name" value="ROK (REPRESSOR, ORF, KINASE) FAMILY"/>
    <property type="match status" value="1"/>
</dbReference>
<dbReference type="SUPFAM" id="SSF53067">
    <property type="entry name" value="Actin-like ATPase domain"/>
    <property type="match status" value="2"/>
</dbReference>